<sequence>MVRTLENIKPTKEGRIYKSKSHEKLTSAEVGKLWVTYMGNSMSRCVLSYLLRHVDDQEIKQVLEQALSLSEEFVRICKDKFVQDNHPVPIAFSLEEDTNLESTRLFEDEFYLHYLKYIAKAGLSIYGIAIPLVTRPDVREFFTYVIDSTVRLLNQVNEIMMAKGVLIRPPYIPTPKHVEFVKKNSYLNGFFGNIRTLHALEITHLYDNVQNIVTSRAVLMAFKQGVKTPRIQEYMRRGEQIATKHFEIFSQYLAKENLAALPLLNHLVTDSTTAPFSEKLMVFHKLDMFSMRMRSYANAMAVNGRHDIAAAYARLLVEVGNYAEDGVNIMIDNGWMEEPPHAANRDDLESR</sequence>
<evidence type="ECO:0000313" key="1">
    <source>
        <dbReference type="EMBL" id="AFH61151.1"/>
    </source>
</evidence>
<gene>
    <name evidence="1" type="ORF">B2K_38815</name>
</gene>
<dbReference type="HOGENOM" id="CLU_068841_0_0_9"/>
<dbReference type="EMBL" id="CP003422">
    <property type="protein sequence ID" value="AFH61151.1"/>
    <property type="molecule type" value="Genomic_DNA"/>
</dbReference>
<reference evidence="1 2" key="1">
    <citation type="submission" date="2013-06" db="EMBL/GenBank/DDBJ databases">
        <title>Complete genome sequence of Paenibacillus mucilaginosus K02.</title>
        <authorList>
            <person name="Xiao B."/>
            <person name="Sun L."/>
            <person name="Xiao L."/>
            <person name="Lian B."/>
        </authorList>
    </citation>
    <scope>NUCLEOTIDE SEQUENCE [LARGE SCALE GENOMIC DNA]</scope>
    <source>
        <strain evidence="1 2">K02</strain>
    </source>
</reference>
<evidence type="ECO:0000313" key="2">
    <source>
        <dbReference type="Proteomes" id="UP000007392"/>
    </source>
</evidence>
<dbReference type="Pfam" id="PF11553">
    <property type="entry name" value="DUF3231"/>
    <property type="match status" value="2"/>
</dbReference>
<dbReference type="Gene3D" id="1.20.1260.10">
    <property type="match status" value="2"/>
</dbReference>
<organism evidence="1 2">
    <name type="scientific">Paenibacillus mucilaginosus K02</name>
    <dbReference type="NCBI Taxonomy" id="997761"/>
    <lineage>
        <taxon>Bacteria</taxon>
        <taxon>Bacillati</taxon>
        <taxon>Bacillota</taxon>
        <taxon>Bacilli</taxon>
        <taxon>Bacillales</taxon>
        <taxon>Paenibacillaceae</taxon>
        <taxon>Paenibacillus</taxon>
    </lineage>
</organism>
<dbReference type="AlphaFoldDB" id="I0BFK4"/>
<dbReference type="InterPro" id="IPR012347">
    <property type="entry name" value="Ferritin-like"/>
</dbReference>
<dbReference type="InterPro" id="IPR021617">
    <property type="entry name" value="DUF3231"/>
</dbReference>
<evidence type="ECO:0008006" key="3">
    <source>
        <dbReference type="Google" id="ProtNLM"/>
    </source>
</evidence>
<dbReference type="Proteomes" id="UP000007392">
    <property type="component" value="Chromosome"/>
</dbReference>
<name>I0BFK4_9BACL</name>
<dbReference type="PATRIC" id="fig|997761.3.peg.2038"/>
<proteinExistence type="predicted"/>
<dbReference type="KEGG" id="pmw:B2K_38815"/>
<protein>
    <recommendedName>
        <fullName evidence="3">DUF3231 family protein</fullName>
    </recommendedName>
</protein>
<accession>I0BFK4</accession>